<sequence length="183" mass="20592">MTTPPFTPSPPSQTIFAISIALYISESWDTPRFNVVRMNIKELNLTSTVLPKVEIDISITNPNKRRRISIHPKSKNDMNVNIDLYHNTNHLGSGFMPEELHLPGHSTAVVRTTFVGVGFNHWKEILLASADDKGRYAFDVLLYVPITATYYTAGVFWLDKSHCVVVVEKPMTEDSKIVSQSCV</sequence>
<reference evidence="1" key="1">
    <citation type="journal article" date="2023" name="Nat. Commun.">
        <title>Diploid and tetraploid genomes of Acorus and the evolution of monocots.</title>
        <authorList>
            <person name="Ma L."/>
            <person name="Liu K.W."/>
            <person name="Li Z."/>
            <person name="Hsiao Y.Y."/>
            <person name="Qi Y."/>
            <person name="Fu T."/>
            <person name="Tang G.D."/>
            <person name="Zhang D."/>
            <person name="Sun W.H."/>
            <person name="Liu D.K."/>
            <person name="Li Y."/>
            <person name="Chen G.Z."/>
            <person name="Liu X.D."/>
            <person name="Liao X.Y."/>
            <person name="Jiang Y.T."/>
            <person name="Yu X."/>
            <person name="Hao Y."/>
            <person name="Huang J."/>
            <person name="Zhao X.W."/>
            <person name="Ke S."/>
            <person name="Chen Y.Y."/>
            <person name="Wu W.L."/>
            <person name="Hsu J.L."/>
            <person name="Lin Y.F."/>
            <person name="Huang M.D."/>
            <person name="Li C.Y."/>
            <person name="Huang L."/>
            <person name="Wang Z.W."/>
            <person name="Zhao X."/>
            <person name="Zhong W.Y."/>
            <person name="Peng D.H."/>
            <person name="Ahmad S."/>
            <person name="Lan S."/>
            <person name="Zhang J.S."/>
            <person name="Tsai W.C."/>
            <person name="Van de Peer Y."/>
            <person name="Liu Z.J."/>
        </authorList>
    </citation>
    <scope>NUCLEOTIDE SEQUENCE</scope>
    <source>
        <strain evidence="1">CP</strain>
    </source>
</reference>
<name>A0AAV9C2Q5_ACOCL</name>
<gene>
    <name evidence="1" type="ORF">QJS10_CPB22g00831</name>
</gene>
<evidence type="ECO:0000313" key="1">
    <source>
        <dbReference type="EMBL" id="KAK1282518.1"/>
    </source>
</evidence>
<protein>
    <recommendedName>
        <fullName evidence="3">Late embryogenesis abundant protein LEA-2 subgroup domain-containing protein</fullName>
    </recommendedName>
</protein>
<keyword evidence="2" id="KW-1185">Reference proteome</keyword>
<evidence type="ECO:0000313" key="2">
    <source>
        <dbReference type="Proteomes" id="UP001180020"/>
    </source>
</evidence>
<dbReference type="Gene3D" id="2.60.40.1820">
    <property type="match status" value="1"/>
</dbReference>
<reference evidence="1" key="2">
    <citation type="submission" date="2023-06" db="EMBL/GenBank/DDBJ databases">
        <authorList>
            <person name="Ma L."/>
            <person name="Liu K.-W."/>
            <person name="Li Z."/>
            <person name="Hsiao Y.-Y."/>
            <person name="Qi Y."/>
            <person name="Fu T."/>
            <person name="Tang G."/>
            <person name="Zhang D."/>
            <person name="Sun W.-H."/>
            <person name="Liu D.-K."/>
            <person name="Li Y."/>
            <person name="Chen G.-Z."/>
            <person name="Liu X.-D."/>
            <person name="Liao X.-Y."/>
            <person name="Jiang Y.-T."/>
            <person name="Yu X."/>
            <person name="Hao Y."/>
            <person name="Huang J."/>
            <person name="Zhao X.-W."/>
            <person name="Ke S."/>
            <person name="Chen Y.-Y."/>
            <person name="Wu W.-L."/>
            <person name="Hsu J.-L."/>
            <person name="Lin Y.-F."/>
            <person name="Huang M.-D."/>
            <person name="Li C.-Y."/>
            <person name="Huang L."/>
            <person name="Wang Z.-W."/>
            <person name="Zhao X."/>
            <person name="Zhong W.-Y."/>
            <person name="Peng D.-H."/>
            <person name="Ahmad S."/>
            <person name="Lan S."/>
            <person name="Zhang J.-S."/>
            <person name="Tsai W.-C."/>
            <person name="Van De Peer Y."/>
            <person name="Liu Z.-J."/>
        </authorList>
    </citation>
    <scope>NUCLEOTIDE SEQUENCE</scope>
    <source>
        <strain evidence="1">CP</strain>
        <tissue evidence="1">Leaves</tissue>
    </source>
</reference>
<dbReference type="EMBL" id="JAUJYO010000022">
    <property type="protein sequence ID" value="KAK1282518.1"/>
    <property type="molecule type" value="Genomic_DNA"/>
</dbReference>
<organism evidence="1 2">
    <name type="scientific">Acorus calamus</name>
    <name type="common">Sweet flag</name>
    <dbReference type="NCBI Taxonomy" id="4465"/>
    <lineage>
        <taxon>Eukaryota</taxon>
        <taxon>Viridiplantae</taxon>
        <taxon>Streptophyta</taxon>
        <taxon>Embryophyta</taxon>
        <taxon>Tracheophyta</taxon>
        <taxon>Spermatophyta</taxon>
        <taxon>Magnoliopsida</taxon>
        <taxon>Liliopsida</taxon>
        <taxon>Acoraceae</taxon>
        <taxon>Acorus</taxon>
    </lineage>
</organism>
<evidence type="ECO:0008006" key="3">
    <source>
        <dbReference type="Google" id="ProtNLM"/>
    </source>
</evidence>
<accession>A0AAV9C2Q5</accession>
<comment type="caution">
    <text evidence="1">The sequence shown here is derived from an EMBL/GenBank/DDBJ whole genome shotgun (WGS) entry which is preliminary data.</text>
</comment>
<proteinExistence type="predicted"/>
<dbReference type="AlphaFoldDB" id="A0AAV9C2Q5"/>
<dbReference type="Proteomes" id="UP001180020">
    <property type="component" value="Unassembled WGS sequence"/>
</dbReference>
<dbReference type="SUPFAM" id="SSF117070">
    <property type="entry name" value="LEA14-like"/>
    <property type="match status" value="1"/>
</dbReference>